<dbReference type="EMBL" id="WNTK01007881">
    <property type="protein sequence ID" value="KAG9463147.1"/>
    <property type="molecule type" value="Genomic_DNA"/>
</dbReference>
<evidence type="ECO:0000313" key="2">
    <source>
        <dbReference type="Proteomes" id="UP000770717"/>
    </source>
</evidence>
<accession>A0A8J6C4U1</accession>
<dbReference type="Pfam" id="PF24787">
    <property type="entry name" value="TEX47"/>
    <property type="match status" value="1"/>
</dbReference>
<comment type="caution">
    <text evidence="1">The sequence shown here is derived from an EMBL/GenBank/DDBJ whole genome shotgun (WGS) entry which is preliminary data.</text>
</comment>
<dbReference type="AlphaFoldDB" id="A0A8J6C4U1"/>
<dbReference type="Proteomes" id="UP000770717">
    <property type="component" value="Unassembled WGS sequence"/>
</dbReference>
<sequence>MNLSEFIISYSLHTDHYERLFHQLIKSNLGESISGLLLLYPGCVIHMIEDIKIIVISHNIPSRLLPRWSFHIVGLPIQYLDDFGNEQSEETMVEECLTLMMKLGLFLSQALKSGSKGPEDNLHDLAPGLLVREQIIFFLIRSERFLKPEEFLAMYNKPINSSVASDLVWPAPQYLLYNSHFGSDS</sequence>
<evidence type="ECO:0000313" key="1">
    <source>
        <dbReference type="EMBL" id="KAG9463147.1"/>
    </source>
</evidence>
<keyword evidence="2" id="KW-1185">Reference proteome</keyword>
<dbReference type="PANTHER" id="PTHR34035">
    <property type="entry name" value="TESTIS-EXPRESSED PROTEIN 47"/>
    <property type="match status" value="1"/>
</dbReference>
<reference evidence="1" key="1">
    <citation type="thesis" date="2020" institute="ProQuest LLC" country="789 East Eisenhower Parkway, Ann Arbor, MI, USA">
        <title>Comparative Genomics and Chromosome Evolution.</title>
        <authorList>
            <person name="Mudd A.B."/>
        </authorList>
    </citation>
    <scope>NUCLEOTIDE SEQUENCE</scope>
    <source>
        <strain evidence="1">HN-11 Male</strain>
        <tissue evidence="1">Kidney and liver</tissue>
    </source>
</reference>
<organism evidence="1 2">
    <name type="scientific">Eleutherodactylus coqui</name>
    <name type="common">Puerto Rican coqui</name>
    <dbReference type="NCBI Taxonomy" id="57060"/>
    <lineage>
        <taxon>Eukaryota</taxon>
        <taxon>Metazoa</taxon>
        <taxon>Chordata</taxon>
        <taxon>Craniata</taxon>
        <taxon>Vertebrata</taxon>
        <taxon>Euteleostomi</taxon>
        <taxon>Amphibia</taxon>
        <taxon>Batrachia</taxon>
        <taxon>Anura</taxon>
        <taxon>Neobatrachia</taxon>
        <taxon>Hyloidea</taxon>
        <taxon>Eleutherodactylidae</taxon>
        <taxon>Eleutherodactylinae</taxon>
        <taxon>Eleutherodactylus</taxon>
        <taxon>Eleutherodactylus</taxon>
    </lineage>
</organism>
<dbReference type="InterPro" id="IPR055308">
    <property type="entry name" value="TEX47-like"/>
</dbReference>
<gene>
    <name evidence="1" type="ORF">GDO78_022307</name>
</gene>
<proteinExistence type="predicted"/>
<dbReference type="PANTHER" id="PTHR34035:SF1">
    <property type="entry name" value="TESTIS-EXPRESSED PROTEIN 47"/>
    <property type="match status" value="1"/>
</dbReference>
<dbReference type="OrthoDB" id="548795at2759"/>
<protein>
    <submittedName>
        <fullName evidence="1">Uncharacterized protein</fullName>
    </submittedName>
</protein>
<name>A0A8J6C4U1_ELECQ</name>